<sequence>MIDVVKKGKVLGDIVSHFNRGMFLLQEEGTFAPICGTFNRFKTRTLGLEGCRVVTSFRPSHLHPALPSELRNHQGTVTPHQTIPQSTTESFSYQPPAASFSEVSGGIFLFQSNFHHHLRLNDHRKPLHRPQLLTRQTSADYWLPVIISVSNCSTTGGIRNAVLATTLNSPVRGVDPSPRRLVPLNEFQSLQPTDVKSESIFSWTHFDGLSYCCSIWSDSAGVHQKKSKAIKKHQAWSSGHEIEARRSS</sequence>
<evidence type="ECO:0000313" key="2">
    <source>
        <dbReference type="Proteomes" id="UP000241769"/>
    </source>
</evidence>
<protein>
    <submittedName>
        <fullName evidence="1">Uncharacterized protein</fullName>
    </submittedName>
</protein>
<reference evidence="1 2" key="1">
    <citation type="journal article" date="2018" name="Genome Biol. Evol.">
        <title>Multiple Roots of Fruiting Body Formation in Amoebozoa.</title>
        <authorList>
            <person name="Hillmann F."/>
            <person name="Forbes G."/>
            <person name="Novohradska S."/>
            <person name="Ferling I."/>
            <person name="Riege K."/>
            <person name="Groth M."/>
            <person name="Westermann M."/>
            <person name="Marz M."/>
            <person name="Spaller T."/>
            <person name="Winckler T."/>
            <person name="Schaap P."/>
            <person name="Glockner G."/>
        </authorList>
    </citation>
    <scope>NUCLEOTIDE SEQUENCE [LARGE SCALE GENOMIC DNA]</scope>
    <source>
        <strain evidence="1 2">Jena</strain>
    </source>
</reference>
<accession>A0A2P6MW54</accession>
<dbReference type="OrthoDB" id="10261837at2759"/>
<dbReference type="Proteomes" id="UP000241769">
    <property type="component" value="Unassembled WGS sequence"/>
</dbReference>
<dbReference type="InParanoid" id="A0A2P6MW54"/>
<name>A0A2P6MW54_9EUKA</name>
<gene>
    <name evidence="1" type="ORF">PROFUN_15453</name>
</gene>
<keyword evidence="2" id="KW-1185">Reference proteome</keyword>
<proteinExistence type="predicted"/>
<organism evidence="1 2">
    <name type="scientific">Planoprotostelium fungivorum</name>
    <dbReference type="NCBI Taxonomy" id="1890364"/>
    <lineage>
        <taxon>Eukaryota</taxon>
        <taxon>Amoebozoa</taxon>
        <taxon>Evosea</taxon>
        <taxon>Variosea</taxon>
        <taxon>Cavosteliida</taxon>
        <taxon>Cavosteliaceae</taxon>
        <taxon>Planoprotostelium</taxon>
    </lineage>
</organism>
<evidence type="ECO:0000313" key="1">
    <source>
        <dbReference type="EMBL" id="PRP75929.1"/>
    </source>
</evidence>
<dbReference type="AlphaFoldDB" id="A0A2P6MW54"/>
<comment type="caution">
    <text evidence="1">The sequence shown here is derived from an EMBL/GenBank/DDBJ whole genome shotgun (WGS) entry which is preliminary data.</text>
</comment>
<dbReference type="EMBL" id="MDYQ01000354">
    <property type="protein sequence ID" value="PRP75929.1"/>
    <property type="molecule type" value="Genomic_DNA"/>
</dbReference>